<proteinExistence type="predicted"/>
<dbReference type="Proteomes" id="UP000008177">
    <property type="component" value="Unplaced contigs"/>
</dbReference>
<name>G2XZ52_BOTF4</name>
<dbReference type="HOGENOM" id="CLU_2867391_0_0_1"/>
<dbReference type="InParanoid" id="G2XZ52"/>
<accession>G2XZ52</accession>
<evidence type="ECO:0000313" key="1">
    <source>
        <dbReference type="EMBL" id="CCD45739.1"/>
    </source>
</evidence>
<dbReference type="AlphaFoldDB" id="G2XZ52"/>
<sequence length="64" mass="7077">MTSLAIPGSILCFSRSQWVYSGSAALRMGVNGEEPNFEAEDLPGPSNRFICYLEVLDDGVHQNW</sequence>
<organism evidence="1 2">
    <name type="scientific">Botryotinia fuckeliana (strain T4)</name>
    <name type="common">Noble rot fungus</name>
    <name type="synonym">Botrytis cinerea</name>
    <dbReference type="NCBI Taxonomy" id="999810"/>
    <lineage>
        <taxon>Eukaryota</taxon>
        <taxon>Fungi</taxon>
        <taxon>Dikarya</taxon>
        <taxon>Ascomycota</taxon>
        <taxon>Pezizomycotina</taxon>
        <taxon>Leotiomycetes</taxon>
        <taxon>Helotiales</taxon>
        <taxon>Sclerotiniaceae</taxon>
        <taxon>Botrytis</taxon>
    </lineage>
</organism>
<evidence type="ECO:0000313" key="2">
    <source>
        <dbReference type="Proteomes" id="UP000008177"/>
    </source>
</evidence>
<reference evidence="2" key="1">
    <citation type="journal article" date="2011" name="PLoS Genet.">
        <title>Genomic analysis of the necrotrophic fungal pathogens Sclerotinia sclerotiorum and Botrytis cinerea.</title>
        <authorList>
            <person name="Amselem J."/>
            <person name="Cuomo C.A."/>
            <person name="van Kan J.A."/>
            <person name="Viaud M."/>
            <person name="Benito E.P."/>
            <person name="Couloux A."/>
            <person name="Coutinho P.M."/>
            <person name="de Vries R.P."/>
            <person name="Dyer P.S."/>
            <person name="Fillinger S."/>
            <person name="Fournier E."/>
            <person name="Gout L."/>
            <person name="Hahn M."/>
            <person name="Kohn L."/>
            <person name="Lapalu N."/>
            <person name="Plummer K.M."/>
            <person name="Pradier J.M."/>
            <person name="Quevillon E."/>
            <person name="Sharon A."/>
            <person name="Simon A."/>
            <person name="ten Have A."/>
            <person name="Tudzynski B."/>
            <person name="Tudzynski P."/>
            <person name="Wincker P."/>
            <person name="Andrew M."/>
            <person name="Anthouard V."/>
            <person name="Beever R.E."/>
            <person name="Beffa R."/>
            <person name="Benoit I."/>
            <person name="Bouzid O."/>
            <person name="Brault B."/>
            <person name="Chen Z."/>
            <person name="Choquer M."/>
            <person name="Collemare J."/>
            <person name="Cotton P."/>
            <person name="Danchin E.G."/>
            <person name="Da Silva C."/>
            <person name="Gautier A."/>
            <person name="Giraud C."/>
            <person name="Giraud T."/>
            <person name="Gonzalez C."/>
            <person name="Grossetete S."/>
            <person name="Guldener U."/>
            <person name="Henrissat B."/>
            <person name="Howlett B.J."/>
            <person name="Kodira C."/>
            <person name="Kretschmer M."/>
            <person name="Lappartient A."/>
            <person name="Leroch M."/>
            <person name="Levis C."/>
            <person name="Mauceli E."/>
            <person name="Neuveglise C."/>
            <person name="Oeser B."/>
            <person name="Pearson M."/>
            <person name="Poulain J."/>
            <person name="Poussereau N."/>
            <person name="Quesneville H."/>
            <person name="Rascle C."/>
            <person name="Schumacher J."/>
            <person name="Segurens B."/>
            <person name="Sexton A."/>
            <person name="Silva E."/>
            <person name="Sirven C."/>
            <person name="Soanes D.M."/>
            <person name="Talbot N.J."/>
            <person name="Templeton M."/>
            <person name="Yandava C."/>
            <person name="Yarden O."/>
            <person name="Zeng Q."/>
            <person name="Rollins J.A."/>
            <person name="Lebrun M.H."/>
            <person name="Dickman M."/>
        </authorList>
    </citation>
    <scope>NUCLEOTIDE SEQUENCE [LARGE SCALE GENOMIC DNA]</scope>
    <source>
        <strain evidence="2">T4</strain>
    </source>
</reference>
<gene>
    <name evidence="1" type="ORF">BofuT4_uP047570.1</name>
</gene>
<dbReference type="EMBL" id="FQ790278">
    <property type="protein sequence ID" value="CCD45739.1"/>
    <property type="molecule type" value="Genomic_DNA"/>
</dbReference>
<protein>
    <submittedName>
        <fullName evidence="1">Uncharacterized protein</fullName>
    </submittedName>
</protein>